<keyword evidence="2" id="KW-1185">Reference proteome</keyword>
<protein>
    <submittedName>
        <fullName evidence="1">Uncharacterized protein</fullName>
    </submittedName>
</protein>
<evidence type="ECO:0000313" key="1">
    <source>
        <dbReference type="EMBL" id="KAJ9653412.1"/>
    </source>
</evidence>
<dbReference type="EMBL" id="JAPDRQ010000155">
    <property type="protein sequence ID" value="KAJ9653412.1"/>
    <property type="molecule type" value="Genomic_DNA"/>
</dbReference>
<gene>
    <name evidence="1" type="ORF">H2198_007410</name>
</gene>
<organism evidence="1 2">
    <name type="scientific">Neophaeococcomyces mojaviensis</name>
    <dbReference type="NCBI Taxonomy" id="3383035"/>
    <lineage>
        <taxon>Eukaryota</taxon>
        <taxon>Fungi</taxon>
        <taxon>Dikarya</taxon>
        <taxon>Ascomycota</taxon>
        <taxon>Pezizomycotina</taxon>
        <taxon>Eurotiomycetes</taxon>
        <taxon>Chaetothyriomycetidae</taxon>
        <taxon>Chaetothyriales</taxon>
        <taxon>Chaetothyriales incertae sedis</taxon>
        <taxon>Neophaeococcomyces</taxon>
    </lineage>
</organism>
<evidence type="ECO:0000313" key="2">
    <source>
        <dbReference type="Proteomes" id="UP001172386"/>
    </source>
</evidence>
<comment type="caution">
    <text evidence="1">The sequence shown here is derived from an EMBL/GenBank/DDBJ whole genome shotgun (WGS) entry which is preliminary data.</text>
</comment>
<dbReference type="Proteomes" id="UP001172386">
    <property type="component" value="Unassembled WGS sequence"/>
</dbReference>
<sequence>MSMSPFSLLVLLHAALTAAAPARRATNGYAPITTTCPSTQLVRQADGISSAEASYIAQRYQKASQALDSWLKSVDESFETGQGHWGDWHGQHSKRQWTEWWQQQGRAPVIALTSSGGGYRAQLTGGGVIKGFDSREAPETGVSGLYQALTYQAGLSGGSWLLSSIAGNDYPTISSIQTNLWETALQNSLLVPQILVSQQARPIYNTVQADVQAKAAAGFEPSIVDPWGRLLSYGLLYGADGGVQDTMSSIASGSNFTSYNAPYPIITALGSDLSINGVCIPQPNATQYEFHPYEFGSWDTGVDAFVLSEYLGTSFSAGKPTSNCITHYDQLGYVLGTSSNVFASACSAVPANMTAEATSLSLVENLAYLTAPGAPGIPEEALFGLFPNPFQNFPSSPHVSTQKTLELVDGGVGVAYQGNPIWPFLHRNIDVIIVNDNSADTVGNFPNGTEILHTYEAAVAAGLTTMPVIPSAETFVSKGLHQKPTFFGCNSDETATIIYIPNYNYTYPSGQPTSKIQYYKNETDGMVANGVQIANYGGKADWPLCLACGIMKKSGNTLPSGCSGCFEEYCYN</sequence>
<reference evidence="1" key="1">
    <citation type="submission" date="2022-10" db="EMBL/GenBank/DDBJ databases">
        <title>Culturing micro-colonial fungi from biological soil crusts in the Mojave desert and describing Neophaeococcomyces mojavensis, and introducing the new genera and species Taxawa tesnikishii.</title>
        <authorList>
            <person name="Kurbessoian T."/>
            <person name="Stajich J.E."/>
        </authorList>
    </citation>
    <scope>NUCLEOTIDE SEQUENCE</scope>
    <source>
        <strain evidence="1">JES_112</strain>
    </source>
</reference>
<name>A0ACC3A037_9EURO</name>
<proteinExistence type="predicted"/>
<accession>A0ACC3A037</accession>